<dbReference type="Proteomes" id="UP000006727">
    <property type="component" value="Chromosome 9"/>
</dbReference>
<reference evidence="7" key="3">
    <citation type="submission" date="2020-12" db="UniProtKB">
        <authorList>
            <consortium name="EnsemblPlants"/>
        </authorList>
    </citation>
    <scope>IDENTIFICATION</scope>
</reference>
<dbReference type="SUPFAM" id="SSF57850">
    <property type="entry name" value="RING/U-box"/>
    <property type="match status" value="1"/>
</dbReference>
<dbReference type="InterPro" id="IPR013083">
    <property type="entry name" value="Znf_RING/FYVE/PHD"/>
</dbReference>
<feature type="region of interest" description="Disordered" evidence="4">
    <location>
        <begin position="70"/>
        <end position="107"/>
    </location>
</feature>
<dbReference type="GO" id="GO:0008270">
    <property type="term" value="F:zinc ion binding"/>
    <property type="evidence" value="ECO:0007669"/>
    <property type="project" value="UniProtKB-KW"/>
</dbReference>
<dbReference type="Pfam" id="PF12906">
    <property type="entry name" value="RINGv"/>
    <property type="match status" value="1"/>
</dbReference>
<dbReference type="KEGG" id="ppp:112286566"/>
<dbReference type="SMART" id="SM00744">
    <property type="entry name" value="RINGv"/>
    <property type="match status" value="1"/>
</dbReference>
<feature type="region of interest" description="Disordered" evidence="4">
    <location>
        <begin position="1"/>
        <end position="28"/>
    </location>
</feature>
<feature type="compositionally biased region" description="Basic and acidic residues" evidence="4">
    <location>
        <begin position="215"/>
        <end position="227"/>
    </location>
</feature>
<keyword evidence="5" id="KW-1133">Transmembrane helix</keyword>
<keyword evidence="5" id="KW-0472">Membrane</keyword>
<evidence type="ECO:0000313" key="8">
    <source>
        <dbReference type="Proteomes" id="UP000006727"/>
    </source>
</evidence>
<evidence type="ECO:0000256" key="5">
    <source>
        <dbReference type="SAM" id="Phobius"/>
    </source>
</evidence>
<dbReference type="AlphaFoldDB" id="A0A7I4EM13"/>
<keyword evidence="3" id="KW-0862">Zinc</keyword>
<gene>
    <name evidence="7" type="primary">LOC112286566</name>
</gene>
<name>A0A7I4EM13_PHYPA</name>
<reference evidence="7 8" key="2">
    <citation type="journal article" date="2018" name="Plant J.">
        <title>The Physcomitrella patens chromosome-scale assembly reveals moss genome structure and evolution.</title>
        <authorList>
            <person name="Lang D."/>
            <person name="Ullrich K.K."/>
            <person name="Murat F."/>
            <person name="Fuchs J."/>
            <person name="Jenkins J."/>
            <person name="Haas F.B."/>
            <person name="Piednoel M."/>
            <person name="Gundlach H."/>
            <person name="Van Bel M."/>
            <person name="Meyberg R."/>
            <person name="Vives C."/>
            <person name="Morata J."/>
            <person name="Symeonidi A."/>
            <person name="Hiss M."/>
            <person name="Muchero W."/>
            <person name="Kamisugi Y."/>
            <person name="Saleh O."/>
            <person name="Blanc G."/>
            <person name="Decker E.L."/>
            <person name="van Gessel N."/>
            <person name="Grimwood J."/>
            <person name="Hayes R.D."/>
            <person name="Graham S.W."/>
            <person name="Gunter L.E."/>
            <person name="McDaniel S.F."/>
            <person name="Hoernstein S.N.W."/>
            <person name="Larsson A."/>
            <person name="Li F.W."/>
            <person name="Perroud P.F."/>
            <person name="Phillips J."/>
            <person name="Ranjan P."/>
            <person name="Rokshar D.S."/>
            <person name="Rothfels C.J."/>
            <person name="Schneider L."/>
            <person name="Shu S."/>
            <person name="Stevenson D.W."/>
            <person name="Thummler F."/>
            <person name="Tillich M."/>
            <person name="Villarreal Aguilar J.C."/>
            <person name="Widiez T."/>
            <person name="Wong G.K."/>
            <person name="Wymore A."/>
            <person name="Zhang Y."/>
            <person name="Zimmer A.D."/>
            <person name="Quatrano R.S."/>
            <person name="Mayer K.F.X."/>
            <person name="Goodstein D."/>
            <person name="Casacuberta J.M."/>
            <person name="Vandepoele K."/>
            <person name="Reski R."/>
            <person name="Cuming A.C."/>
            <person name="Tuskan G.A."/>
            <person name="Maumus F."/>
            <person name="Salse J."/>
            <person name="Schmutz J."/>
            <person name="Rensing S.A."/>
        </authorList>
    </citation>
    <scope>NUCLEOTIDE SEQUENCE [LARGE SCALE GENOMIC DNA]</scope>
    <source>
        <strain evidence="7 8">cv. Gransden 2004</strain>
    </source>
</reference>
<protein>
    <recommendedName>
        <fullName evidence="6">RING-CH-type domain-containing protein</fullName>
    </recommendedName>
</protein>
<feature type="region of interest" description="Disordered" evidence="4">
    <location>
        <begin position="126"/>
        <end position="150"/>
    </location>
</feature>
<evidence type="ECO:0000259" key="6">
    <source>
        <dbReference type="PROSITE" id="PS51292"/>
    </source>
</evidence>
<dbReference type="PANTHER" id="PTHR46158">
    <property type="entry name" value="OS02G0165000 PROTEIN"/>
    <property type="match status" value="1"/>
</dbReference>
<evidence type="ECO:0000256" key="2">
    <source>
        <dbReference type="ARBA" id="ARBA00022771"/>
    </source>
</evidence>
<organism evidence="7 8">
    <name type="scientific">Physcomitrium patens</name>
    <name type="common">Spreading-leaved earth moss</name>
    <name type="synonym">Physcomitrella patens</name>
    <dbReference type="NCBI Taxonomy" id="3218"/>
    <lineage>
        <taxon>Eukaryota</taxon>
        <taxon>Viridiplantae</taxon>
        <taxon>Streptophyta</taxon>
        <taxon>Embryophyta</taxon>
        <taxon>Bryophyta</taxon>
        <taxon>Bryophytina</taxon>
        <taxon>Bryopsida</taxon>
        <taxon>Funariidae</taxon>
        <taxon>Funariales</taxon>
        <taxon>Funariaceae</taxon>
        <taxon>Physcomitrium</taxon>
    </lineage>
</organism>
<feature type="compositionally biased region" description="Polar residues" evidence="4">
    <location>
        <begin position="71"/>
        <end position="88"/>
    </location>
</feature>
<feature type="domain" description="RING-CH-type" evidence="6">
    <location>
        <begin position="229"/>
        <end position="292"/>
    </location>
</feature>
<keyword evidence="8" id="KW-1185">Reference proteome</keyword>
<dbReference type="Gene3D" id="3.30.40.10">
    <property type="entry name" value="Zinc/RING finger domain, C3HC4 (zinc finger)"/>
    <property type="match status" value="1"/>
</dbReference>
<evidence type="ECO:0000256" key="3">
    <source>
        <dbReference type="ARBA" id="ARBA00022833"/>
    </source>
</evidence>
<dbReference type="PANTHER" id="PTHR46158:SF1">
    <property type="entry name" value="RING_U-BOX SUPERFAMILY PROTEIN"/>
    <property type="match status" value="1"/>
</dbReference>
<dbReference type="CDD" id="cd16495">
    <property type="entry name" value="RING_CH-C4HC3_MARCH"/>
    <property type="match status" value="1"/>
</dbReference>
<sequence length="457" mass="49369">MDVSDGEKLDRAWVDDGGPSTSTTLPQEGITRTKAVMATKESQPPFQPTLPNHIEVISDSVYTDAPRLMAKTSQPGKVSTRGNVPRRSSQVKRIPDNEGQPPSDGKHVIQLSEKRTASEPVGAFLDSVLGSPGPSAAHELTSNNPTEGEVEMKSIARSVSMPLNKLSLPPPRKPAGPSTGATVLLKSITPRTIGTTPGDEISATKDVDSTATQSDTEKGEKSPKCGDEEIPEEEAVCRICFEELSEKHGETFKMECSCRGEMALAHKDCALKWFSIKGNRTCDVCGLEVCNLPVTVVRQSQQPSSSQPSVQLLDAANPRRVWQDVPVLVMLSMLVYFCFLEQLLVGRMGSGALAISLPFSCVLGLLAAITASNLVEKRYVWLYAICQLALVVCFAHIFYDVVGVESVLSILLSAFVGFGIAMLTSTLIIEIHNFKQRTAQRARRGREVREGVGSVSA</sequence>
<dbReference type="GeneID" id="112286566"/>
<feature type="region of interest" description="Disordered" evidence="4">
    <location>
        <begin position="189"/>
        <end position="228"/>
    </location>
</feature>
<evidence type="ECO:0000256" key="1">
    <source>
        <dbReference type="ARBA" id="ARBA00022723"/>
    </source>
</evidence>
<keyword evidence="5" id="KW-0812">Transmembrane</keyword>
<feature type="transmembrane region" description="Helical" evidence="5">
    <location>
        <begin position="411"/>
        <end position="434"/>
    </location>
</feature>
<dbReference type="Gramene" id="Pp3c9_8350V3.5">
    <property type="protein sequence ID" value="Pp3c9_8350V3.5"/>
    <property type="gene ID" value="Pp3c9_8350"/>
</dbReference>
<dbReference type="PROSITE" id="PS51292">
    <property type="entry name" value="ZF_RING_CH"/>
    <property type="match status" value="1"/>
</dbReference>
<dbReference type="RefSeq" id="XP_024384305.1">
    <property type="nucleotide sequence ID" value="XM_024528537.2"/>
</dbReference>
<dbReference type="InterPro" id="IPR011016">
    <property type="entry name" value="Znf_RING-CH"/>
</dbReference>
<feature type="compositionally biased region" description="Basic and acidic residues" evidence="4">
    <location>
        <begin position="1"/>
        <end position="14"/>
    </location>
</feature>
<dbReference type="EnsemblPlants" id="Pp3c9_8350V3.5">
    <property type="protein sequence ID" value="Pp3c9_8350V3.5"/>
    <property type="gene ID" value="Pp3c9_8350"/>
</dbReference>
<feature type="transmembrane region" description="Helical" evidence="5">
    <location>
        <begin position="379"/>
        <end position="399"/>
    </location>
</feature>
<evidence type="ECO:0000256" key="4">
    <source>
        <dbReference type="SAM" id="MobiDB-lite"/>
    </source>
</evidence>
<dbReference type="OrthoDB" id="435038at2759"/>
<accession>A0A7I4EM13</accession>
<keyword evidence="2" id="KW-0863">Zinc-finger</keyword>
<keyword evidence="1" id="KW-0479">Metal-binding</keyword>
<feature type="transmembrane region" description="Helical" evidence="5">
    <location>
        <begin position="351"/>
        <end position="372"/>
    </location>
</feature>
<reference evidence="7 8" key="1">
    <citation type="journal article" date="2008" name="Science">
        <title>The Physcomitrella genome reveals evolutionary insights into the conquest of land by plants.</title>
        <authorList>
            <person name="Rensing S."/>
            <person name="Lang D."/>
            <person name="Zimmer A."/>
            <person name="Terry A."/>
            <person name="Salamov A."/>
            <person name="Shapiro H."/>
            <person name="Nishiyama T."/>
            <person name="Perroud P.-F."/>
            <person name="Lindquist E."/>
            <person name="Kamisugi Y."/>
            <person name="Tanahashi T."/>
            <person name="Sakakibara K."/>
            <person name="Fujita T."/>
            <person name="Oishi K."/>
            <person name="Shin-I T."/>
            <person name="Kuroki Y."/>
            <person name="Toyoda A."/>
            <person name="Suzuki Y."/>
            <person name="Hashimoto A."/>
            <person name="Yamaguchi K."/>
            <person name="Sugano A."/>
            <person name="Kohara Y."/>
            <person name="Fujiyama A."/>
            <person name="Anterola A."/>
            <person name="Aoki S."/>
            <person name="Ashton N."/>
            <person name="Barbazuk W.B."/>
            <person name="Barker E."/>
            <person name="Bennetzen J."/>
            <person name="Bezanilla M."/>
            <person name="Blankenship R."/>
            <person name="Cho S.H."/>
            <person name="Dutcher S."/>
            <person name="Estelle M."/>
            <person name="Fawcett J.A."/>
            <person name="Gundlach H."/>
            <person name="Hanada K."/>
            <person name="Heyl A."/>
            <person name="Hicks K.A."/>
            <person name="Hugh J."/>
            <person name="Lohr M."/>
            <person name="Mayer K."/>
            <person name="Melkozernov A."/>
            <person name="Murata T."/>
            <person name="Nelson D."/>
            <person name="Pils B."/>
            <person name="Prigge M."/>
            <person name="Reiss B."/>
            <person name="Renner T."/>
            <person name="Rombauts S."/>
            <person name="Rushton P."/>
            <person name="Sanderfoot A."/>
            <person name="Schween G."/>
            <person name="Shiu S.-H."/>
            <person name="Stueber K."/>
            <person name="Theodoulou F.L."/>
            <person name="Tu H."/>
            <person name="Van de Peer Y."/>
            <person name="Verrier P.J."/>
            <person name="Waters E."/>
            <person name="Wood A."/>
            <person name="Yang L."/>
            <person name="Cove D."/>
            <person name="Cuming A."/>
            <person name="Hasebe M."/>
            <person name="Lucas S."/>
            <person name="Mishler D.B."/>
            <person name="Reski R."/>
            <person name="Grigoriev I."/>
            <person name="Quatrano R.S."/>
            <person name="Boore J.L."/>
        </authorList>
    </citation>
    <scope>NUCLEOTIDE SEQUENCE [LARGE SCALE GENOMIC DNA]</scope>
    <source>
        <strain evidence="7 8">cv. Gransden 2004</strain>
    </source>
</reference>
<dbReference type="EMBL" id="ABEU02000009">
    <property type="status" value="NOT_ANNOTATED_CDS"/>
    <property type="molecule type" value="Genomic_DNA"/>
</dbReference>
<dbReference type="FunCoup" id="A0A7I4EM13">
    <property type="interactions" value="1189"/>
</dbReference>
<dbReference type="InParanoid" id="A0A7I4EM13"/>
<evidence type="ECO:0000313" key="7">
    <source>
        <dbReference type="EnsemblPlants" id="Pp3c9_8350V3.5"/>
    </source>
</evidence>
<proteinExistence type="predicted"/>